<dbReference type="SMART" id="SM00504">
    <property type="entry name" value="Ubox"/>
    <property type="match status" value="1"/>
</dbReference>
<dbReference type="InterPro" id="IPR045185">
    <property type="entry name" value="PUB22/23/24-like"/>
</dbReference>
<dbReference type="CDD" id="cd16664">
    <property type="entry name" value="RING-Ubox_PUB"/>
    <property type="match status" value="1"/>
</dbReference>
<evidence type="ECO:0000256" key="1">
    <source>
        <dbReference type="ARBA" id="ARBA00000900"/>
    </source>
</evidence>
<dbReference type="UniPathway" id="UPA00143"/>
<dbReference type="Pfam" id="PF04564">
    <property type="entry name" value="U-box"/>
    <property type="match status" value="1"/>
</dbReference>
<comment type="function">
    <text evidence="5">Functions as an E3 ubiquitin ligase.</text>
</comment>
<dbReference type="AlphaFoldDB" id="A0A2R6QA08"/>
<proteinExistence type="predicted"/>
<evidence type="ECO:0000259" key="6">
    <source>
        <dbReference type="PROSITE" id="PS51698"/>
    </source>
</evidence>
<organism evidence="7 8">
    <name type="scientific">Actinidia chinensis var. chinensis</name>
    <name type="common">Chinese soft-hair kiwi</name>
    <dbReference type="NCBI Taxonomy" id="1590841"/>
    <lineage>
        <taxon>Eukaryota</taxon>
        <taxon>Viridiplantae</taxon>
        <taxon>Streptophyta</taxon>
        <taxon>Embryophyta</taxon>
        <taxon>Tracheophyta</taxon>
        <taxon>Spermatophyta</taxon>
        <taxon>Magnoliopsida</taxon>
        <taxon>eudicotyledons</taxon>
        <taxon>Gunneridae</taxon>
        <taxon>Pentapetalae</taxon>
        <taxon>asterids</taxon>
        <taxon>Ericales</taxon>
        <taxon>Actinidiaceae</taxon>
        <taxon>Actinidia</taxon>
    </lineage>
</organism>
<evidence type="ECO:0000256" key="2">
    <source>
        <dbReference type="ARBA" id="ARBA00004906"/>
    </source>
</evidence>
<dbReference type="InterPro" id="IPR045210">
    <property type="entry name" value="RING-Ubox_PUB"/>
</dbReference>
<feature type="domain" description="U-box" evidence="6">
    <location>
        <begin position="4"/>
        <end position="55"/>
    </location>
</feature>
<dbReference type="Gramene" id="PSS04736">
    <property type="protein sequence ID" value="PSS04736"/>
    <property type="gene ID" value="CEY00_Acc20594"/>
</dbReference>
<dbReference type="SUPFAM" id="SSF57850">
    <property type="entry name" value="RING/U-box"/>
    <property type="match status" value="1"/>
</dbReference>
<dbReference type="PANTHER" id="PTHR22849:SF161">
    <property type="entry name" value="U-BOX DOMAIN-CONTAINING PROTEIN"/>
    <property type="match status" value="1"/>
</dbReference>
<evidence type="ECO:0000313" key="8">
    <source>
        <dbReference type="Proteomes" id="UP000241394"/>
    </source>
</evidence>
<reference evidence="8" key="2">
    <citation type="journal article" date="2018" name="BMC Genomics">
        <title>A manually annotated Actinidia chinensis var. chinensis (kiwifruit) genome highlights the challenges associated with draft genomes and gene prediction in plants.</title>
        <authorList>
            <person name="Pilkington S.M."/>
            <person name="Crowhurst R."/>
            <person name="Hilario E."/>
            <person name="Nardozza S."/>
            <person name="Fraser L."/>
            <person name="Peng Y."/>
            <person name="Gunaseelan K."/>
            <person name="Simpson R."/>
            <person name="Tahir J."/>
            <person name="Deroles S.C."/>
            <person name="Templeton K."/>
            <person name="Luo Z."/>
            <person name="Davy M."/>
            <person name="Cheng C."/>
            <person name="McNeilage M."/>
            <person name="Scaglione D."/>
            <person name="Liu Y."/>
            <person name="Zhang Q."/>
            <person name="Datson P."/>
            <person name="De Silva N."/>
            <person name="Gardiner S.E."/>
            <person name="Bassett H."/>
            <person name="Chagne D."/>
            <person name="McCallum J."/>
            <person name="Dzierzon H."/>
            <person name="Deng C."/>
            <person name="Wang Y.Y."/>
            <person name="Barron L."/>
            <person name="Manako K."/>
            <person name="Bowen J."/>
            <person name="Foster T.M."/>
            <person name="Erridge Z.A."/>
            <person name="Tiffin H."/>
            <person name="Waite C.N."/>
            <person name="Davies K.M."/>
            <person name="Grierson E.P."/>
            <person name="Laing W.A."/>
            <person name="Kirk R."/>
            <person name="Chen X."/>
            <person name="Wood M."/>
            <person name="Montefiori M."/>
            <person name="Brummell D.A."/>
            <person name="Schwinn K.E."/>
            <person name="Catanach A."/>
            <person name="Fullerton C."/>
            <person name="Li D."/>
            <person name="Meiyalaghan S."/>
            <person name="Nieuwenhuizen N."/>
            <person name="Read N."/>
            <person name="Prakash R."/>
            <person name="Hunter D."/>
            <person name="Zhang H."/>
            <person name="McKenzie M."/>
            <person name="Knabel M."/>
            <person name="Harris A."/>
            <person name="Allan A.C."/>
            <person name="Gleave A."/>
            <person name="Chen A."/>
            <person name="Janssen B.J."/>
            <person name="Plunkett B."/>
            <person name="Ampomah-Dwamena C."/>
            <person name="Voogd C."/>
            <person name="Leif D."/>
            <person name="Lafferty D."/>
            <person name="Souleyre E.J.F."/>
            <person name="Varkonyi-Gasic E."/>
            <person name="Gambi F."/>
            <person name="Hanley J."/>
            <person name="Yao J.L."/>
            <person name="Cheung J."/>
            <person name="David K.M."/>
            <person name="Warren B."/>
            <person name="Marsh K."/>
            <person name="Snowden K.C."/>
            <person name="Lin-Wang K."/>
            <person name="Brian L."/>
            <person name="Martinez-Sanchez M."/>
            <person name="Wang M."/>
            <person name="Ileperuma N."/>
            <person name="Macnee N."/>
            <person name="Campin R."/>
            <person name="McAtee P."/>
            <person name="Drummond R.S.M."/>
            <person name="Espley R.V."/>
            <person name="Ireland H.S."/>
            <person name="Wu R."/>
            <person name="Atkinson R.G."/>
            <person name="Karunairetnam S."/>
            <person name="Bulley S."/>
            <person name="Chunkath S."/>
            <person name="Hanley Z."/>
            <person name="Storey R."/>
            <person name="Thrimawithana A.H."/>
            <person name="Thomson S."/>
            <person name="David C."/>
            <person name="Testolin R."/>
            <person name="Huang H."/>
            <person name="Hellens R.P."/>
            <person name="Schaffer R.J."/>
        </authorList>
    </citation>
    <scope>NUCLEOTIDE SEQUENCE [LARGE SCALE GENOMIC DNA]</scope>
    <source>
        <strain evidence="8">cv. Red5</strain>
    </source>
</reference>
<keyword evidence="8" id="KW-1185">Reference proteome</keyword>
<dbReference type="Gene3D" id="3.30.40.10">
    <property type="entry name" value="Zinc/RING finger domain, C3HC4 (zinc finger)"/>
    <property type="match status" value="1"/>
</dbReference>
<accession>A0A2R6QA08</accession>
<dbReference type="GO" id="GO:0061630">
    <property type="term" value="F:ubiquitin protein ligase activity"/>
    <property type="evidence" value="ECO:0007669"/>
    <property type="project" value="UniProtKB-UniRule"/>
</dbReference>
<sequence length="100" mass="11338">MTNDFPNDFRCPISLEIMFDPVILSSGHTFDRPSIQRWLDTGHWACPITKLPLSEPPSLIPNHAPPEPNFQLYPRLSPQFTARPGPTNPNLHSHLPIFTV</sequence>
<dbReference type="OrthoDB" id="10064100at2759"/>
<name>A0A2R6QA08_ACTCC</name>
<comment type="pathway">
    <text evidence="2 5">Protein modification; protein ubiquitination.</text>
</comment>
<reference evidence="7 8" key="1">
    <citation type="submission" date="2017-07" db="EMBL/GenBank/DDBJ databases">
        <title>An improved, manually edited Actinidia chinensis var. chinensis (kiwifruit) genome highlights the challenges associated with draft genomes and gene prediction in plants.</title>
        <authorList>
            <person name="Pilkington S."/>
            <person name="Crowhurst R."/>
            <person name="Hilario E."/>
            <person name="Nardozza S."/>
            <person name="Fraser L."/>
            <person name="Peng Y."/>
            <person name="Gunaseelan K."/>
            <person name="Simpson R."/>
            <person name="Tahir J."/>
            <person name="Deroles S."/>
            <person name="Templeton K."/>
            <person name="Luo Z."/>
            <person name="Davy M."/>
            <person name="Cheng C."/>
            <person name="Mcneilage M."/>
            <person name="Scaglione D."/>
            <person name="Liu Y."/>
            <person name="Zhang Q."/>
            <person name="Datson P."/>
            <person name="De Silva N."/>
            <person name="Gardiner S."/>
            <person name="Bassett H."/>
            <person name="Chagne D."/>
            <person name="Mccallum J."/>
            <person name="Dzierzon H."/>
            <person name="Deng C."/>
            <person name="Wang Y.-Y."/>
            <person name="Barron N."/>
            <person name="Manako K."/>
            <person name="Bowen J."/>
            <person name="Foster T."/>
            <person name="Erridge Z."/>
            <person name="Tiffin H."/>
            <person name="Waite C."/>
            <person name="Davies K."/>
            <person name="Grierson E."/>
            <person name="Laing W."/>
            <person name="Kirk R."/>
            <person name="Chen X."/>
            <person name="Wood M."/>
            <person name="Montefiori M."/>
            <person name="Brummell D."/>
            <person name="Schwinn K."/>
            <person name="Catanach A."/>
            <person name="Fullerton C."/>
            <person name="Li D."/>
            <person name="Meiyalaghan S."/>
            <person name="Nieuwenhuizen N."/>
            <person name="Read N."/>
            <person name="Prakash R."/>
            <person name="Hunter D."/>
            <person name="Zhang H."/>
            <person name="Mckenzie M."/>
            <person name="Knabel M."/>
            <person name="Harris A."/>
            <person name="Allan A."/>
            <person name="Chen A."/>
            <person name="Janssen B."/>
            <person name="Plunkett B."/>
            <person name="Dwamena C."/>
            <person name="Voogd C."/>
            <person name="Leif D."/>
            <person name="Lafferty D."/>
            <person name="Souleyre E."/>
            <person name="Varkonyi-Gasic E."/>
            <person name="Gambi F."/>
            <person name="Hanley J."/>
            <person name="Yao J.-L."/>
            <person name="Cheung J."/>
            <person name="David K."/>
            <person name="Warren B."/>
            <person name="Marsh K."/>
            <person name="Snowden K."/>
            <person name="Lin-Wang K."/>
            <person name="Brian L."/>
            <person name="Martinez-Sanchez M."/>
            <person name="Wang M."/>
            <person name="Ileperuma N."/>
            <person name="Macnee N."/>
            <person name="Campin R."/>
            <person name="Mcatee P."/>
            <person name="Drummond R."/>
            <person name="Espley R."/>
            <person name="Ireland H."/>
            <person name="Wu R."/>
            <person name="Atkinson R."/>
            <person name="Karunairetnam S."/>
            <person name="Bulley S."/>
            <person name="Chunkath S."/>
            <person name="Hanley Z."/>
            <person name="Storey R."/>
            <person name="Thrimawithana A."/>
            <person name="Thomson S."/>
            <person name="David C."/>
            <person name="Testolin R."/>
        </authorList>
    </citation>
    <scope>NUCLEOTIDE SEQUENCE [LARGE SCALE GENOMIC DNA]</scope>
    <source>
        <strain evidence="8">cv. Red5</strain>
        <tissue evidence="7">Young leaf</tissue>
    </source>
</reference>
<dbReference type="GO" id="GO:0016567">
    <property type="term" value="P:protein ubiquitination"/>
    <property type="evidence" value="ECO:0007669"/>
    <property type="project" value="UniProtKB-UniRule"/>
</dbReference>
<evidence type="ECO:0000256" key="4">
    <source>
        <dbReference type="ARBA" id="ARBA00022786"/>
    </source>
</evidence>
<evidence type="ECO:0000256" key="3">
    <source>
        <dbReference type="ARBA" id="ARBA00022679"/>
    </source>
</evidence>
<keyword evidence="4 5" id="KW-0833">Ubl conjugation pathway</keyword>
<comment type="catalytic activity">
    <reaction evidence="1 5">
        <text>S-ubiquitinyl-[E2 ubiquitin-conjugating enzyme]-L-cysteine + [acceptor protein]-L-lysine = [E2 ubiquitin-conjugating enzyme]-L-cysteine + N(6)-ubiquitinyl-[acceptor protein]-L-lysine.</text>
        <dbReference type="EC" id="2.3.2.27"/>
    </reaction>
</comment>
<dbReference type="InParanoid" id="A0A2R6QA08"/>
<dbReference type="EMBL" id="NKQK01000018">
    <property type="protein sequence ID" value="PSS04736.1"/>
    <property type="molecule type" value="Genomic_DNA"/>
</dbReference>
<comment type="caution">
    <text evidence="7">The sequence shown here is derived from an EMBL/GenBank/DDBJ whole genome shotgun (WGS) entry which is preliminary data.</text>
</comment>
<dbReference type="Proteomes" id="UP000241394">
    <property type="component" value="Chromosome LG18"/>
</dbReference>
<dbReference type="EC" id="2.3.2.27" evidence="5"/>
<keyword evidence="3 5" id="KW-0808">Transferase</keyword>
<evidence type="ECO:0000313" key="7">
    <source>
        <dbReference type="EMBL" id="PSS04736.1"/>
    </source>
</evidence>
<dbReference type="FunFam" id="3.30.40.10:FF:000442">
    <property type="entry name" value="RING-type E3 ubiquitin transferase"/>
    <property type="match status" value="1"/>
</dbReference>
<dbReference type="InterPro" id="IPR003613">
    <property type="entry name" value="Ubox_domain"/>
</dbReference>
<dbReference type="PROSITE" id="PS51698">
    <property type="entry name" value="U_BOX"/>
    <property type="match status" value="1"/>
</dbReference>
<evidence type="ECO:0000256" key="5">
    <source>
        <dbReference type="RuleBase" id="RU369093"/>
    </source>
</evidence>
<protein>
    <recommendedName>
        <fullName evidence="5 6">U-box domain-containing protein</fullName>
        <ecNumber evidence="5">2.3.2.27</ecNumber>
    </recommendedName>
    <alternativeName>
        <fullName evidence="5">RING-type E3 ubiquitin transferase PUB</fullName>
    </alternativeName>
</protein>
<dbReference type="STRING" id="1590841.A0A2R6QA08"/>
<gene>
    <name evidence="7" type="ORF">CEY00_Acc20594</name>
</gene>
<dbReference type="InterPro" id="IPR013083">
    <property type="entry name" value="Znf_RING/FYVE/PHD"/>
</dbReference>
<dbReference type="PANTHER" id="PTHR22849">
    <property type="entry name" value="WDSAM1 PROTEIN"/>
    <property type="match status" value="1"/>
</dbReference>